<comment type="function">
    <text evidence="2">Hydrolyzes RNA 2',3'-cyclic phosphodiester to an RNA 2'-phosphomonoester.</text>
</comment>
<dbReference type="PANTHER" id="PTHR35561:SF1">
    <property type="entry name" value="RNA 2',3'-CYCLIC PHOSPHODIESTERASE"/>
    <property type="match status" value="1"/>
</dbReference>
<dbReference type="AlphaFoldDB" id="A0A4P8L2C5"/>
<dbReference type="SUPFAM" id="SSF55144">
    <property type="entry name" value="LigT-like"/>
    <property type="match status" value="1"/>
</dbReference>
<dbReference type="OrthoDB" id="9793819at2"/>
<feature type="short sequence motif" description="HXTX 1" evidence="2">
    <location>
        <begin position="41"/>
        <end position="44"/>
    </location>
</feature>
<dbReference type="HAMAP" id="MF_01940">
    <property type="entry name" value="RNA_CPDase"/>
    <property type="match status" value="1"/>
</dbReference>
<dbReference type="RefSeq" id="WP_137423762.1">
    <property type="nucleotide sequence ID" value="NZ_CP040098.1"/>
</dbReference>
<sequence length="190" mass="21187">MIRTFVAVDLPPGVQEQLAGFMEKLKGSKAQVTWVKADRIHLTLKFLGNVSEDLIPAVSQALDRAGEAMEPFTVTAGGCGAFPSIKNMRVVWVGIESGFERLQWLQRQVEDVLSGLGFETEARPFKAHLTLGRVKGRTRLERLQEALVAQKGFRTEAFDVSEIVLYKSDLRPEGPRYTPLHRSPLQGRPT</sequence>
<dbReference type="Gene3D" id="3.90.1140.10">
    <property type="entry name" value="Cyclic phosphodiesterase"/>
    <property type="match status" value="1"/>
</dbReference>
<dbReference type="PANTHER" id="PTHR35561">
    <property type="entry name" value="RNA 2',3'-CYCLIC PHOSPHODIESTERASE"/>
    <property type="match status" value="1"/>
</dbReference>
<organism evidence="3 4">
    <name type="scientific">Desulfoglaeba alkanexedens ALDC</name>
    <dbReference type="NCBI Taxonomy" id="980445"/>
    <lineage>
        <taxon>Bacteria</taxon>
        <taxon>Pseudomonadati</taxon>
        <taxon>Thermodesulfobacteriota</taxon>
        <taxon>Syntrophobacteria</taxon>
        <taxon>Syntrophobacterales</taxon>
        <taxon>Syntrophobacteraceae</taxon>
        <taxon>Desulfoglaeba</taxon>
    </lineage>
</organism>
<feature type="active site" description="Proton donor" evidence="2">
    <location>
        <position position="41"/>
    </location>
</feature>
<comment type="similarity">
    <text evidence="2">Belongs to the 2H phosphoesterase superfamily. ThpR family.</text>
</comment>
<accession>A0A4P8L2C5</accession>
<dbReference type="Pfam" id="PF13563">
    <property type="entry name" value="2_5_RNA_ligase2"/>
    <property type="match status" value="1"/>
</dbReference>
<evidence type="ECO:0000256" key="1">
    <source>
        <dbReference type="ARBA" id="ARBA00022801"/>
    </source>
</evidence>
<dbReference type="InterPro" id="IPR004175">
    <property type="entry name" value="RNA_CPDase"/>
</dbReference>
<protein>
    <recommendedName>
        <fullName evidence="2">RNA 2',3'-cyclic phosphodiesterase</fullName>
        <shortName evidence="2">RNA 2',3'-CPDase</shortName>
        <ecNumber evidence="2">3.1.4.58</ecNumber>
    </recommendedName>
</protein>
<feature type="active site" description="Proton acceptor" evidence="2">
    <location>
        <position position="128"/>
    </location>
</feature>
<proteinExistence type="inferred from homology"/>
<dbReference type="EMBL" id="CP040098">
    <property type="protein sequence ID" value="QCQ21793.1"/>
    <property type="molecule type" value="Genomic_DNA"/>
</dbReference>
<dbReference type="Proteomes" id="UP000298602">
    <property type="component" value="Chromosome"/>
</dbReference>
<keyword evidence="1 2" id="KW-0378">Hydrolase</keyword>
<dbReference type="GO" id="GO:0004113">
    <property type="term" value="F:2',3'-cyclic-nucleotide 3'-phosphodiesterase activity"/>
    <property type="evidence" value="ECO:0007669"/>
    <property type="project" value="InterPro"/>
</dbReference>
<keyword evidence="4" id="KW-1185">Reference proteome</keyword>
<dbReference type="InterPro" id="IPR009097">
    <property type="entry name" value="Cyclic_Pdiesterase"/>
</dbReference>
<evidence type="ECO:0000256" key="2">
    <source>
        <dbReference type="HAMAP-Rule" id="MF_01940"/>
    </source>
</evidence>
<dbReference type="GO" id="GO:0008664">
    <property type="term" value="F:RNA 2',3'-cyclic 3'-phosphodiesterase activity"/>
    <property type="evidence" value="ECO:0007669"/>
    <property type="project" value="UniProtKB-EC"/>
</dbReference>
<evidence type="ECO:0000313" key="4">
    <source>
        <dbReference type="Proteomes" id="UP000298602"/>
    </source>
</evidence>
<reference evidence="3 4" key="2">
    <citation type="submission" date="2019-05" db="EMBL/GenBank/DDBJ databases">
        <authorList>
            <person name="Suflita J.M."/>
            <person name="Marks C.R."/>
        </authorList>
    </citation>
    <scope>NUCLEOTIDE SEQUENCE [LARGE SCALE GENOMIC DNA]</scope>
    <source>
        <strain evidence="3 4">ALDC</strain>
    </source>
</reference>
<dbReference type="NCBIfam" id="TIGR02258">
    <property type="entry name" value="2_5_ligase"/>
    <property type="match status" value="1"/>
</dbReference>
<dbReference type="KEGG" id="dax:FDQ92_06110"/>
<name>A0A4P8L2C5_9BACT</name>
<comment type="catalytic activity">
    <reaction evidence="2">
        <text>a 3'-end 2',3'-cyclophospho-ribonucleotide-RNA + H2O = a 3'-end 2'-phospho-ribonucleotide-RNA + H(+)</text>
        <dbReference type="Rhea" id="RHEA:11828"/>
        <dbReference type="Rhea" id="RHEA-COMP:10464"/>
        <dbReference type="Rhea" id="RHEA-COMP:17353"/>
        <dbReference type="ChEBI" id="CHEBI:15377"/>
        <dbReference type="ChEBI" id="CHEBI:15378"/>
        <dbReference type="ChEBI" id="CHEBI:83064"/>
        <dbReference type="ChEBI" id="CHEBI:173113"/>
        <dbReference type="EC" id="3.1.4.58"/>
    </reaction>
</comment>
<evidence type="ECO:0000313" key="3">
    <source>
        <dbReference type="EMBL" id="QCQ21793.1"/>
    </source>
</evidence>
<reference evidence="3 4" key="1">
    <citation type="submission" date="2019-05" db="EMBL/GenBank/DDBJ databases">
        <title>The Complete Genome Sequence of the n-alkane-degrading Desulfoglaeba alkanexedens ALDC reveals multiple alkylsuccinate synthase gene clusters.</title>
        <authorList>
            <person name="Callaghan A.V."/>
            <person name="Davidova I.A."/>
            <person name="Duncan K.E."/>
            <person name="Morris B."/>
            <person name="McInerney M.J."/>
        </authorList>
    </citation>
    <scope>NUCLEOTIDE SEQUENCE [LARGE SCALE GENOMIC DNA]</scope>
    <source>
        <strain evidence="3 4">ALDC</strain>
    </source>
</reference>
<gene>
    <name evidence="3" type="primary">thpR</name>
    <name evidence="3" type="ORF">FDQ92_06110</name>
</gene>
<dbReference type="EC" id="3.1.4.58" evidence="2"/>
<feature type="short sequence motif" description="HXTX 2" evidence="2">
    <location>
        <begin position="128"/>
        <end position="131"/>
    </location>
</feature>